<name>A0A7C4GF00_UNCW3</name>
<evidence type="ECO:0000259" key="9">
    <source>
        <dbReference type="PROSITE" id="PS50109"/>
    </source>
</evidence>
<dbReference type="InterPro" id="IPR003594">
    <property type="entry name" value="HATPase_dom"/>
</dbReference>
<dbReference type="EC" id="2.7.13.3" evidence="2"/>
<dbReference type="GO" id="GO:0005524">
    <property type="term" value="F:ATP binding"/>
    <property type="evidence" value="ECO:0007669"/>
    <property type="project" value="UniProtKB-KW"/>
</dbReference>
<dbReference type="SUPFAM" id="SSF55874">
    <property type="entry name" value="ATPase domain of HSP90 chaperone/DNA topoisomerase II/histidine kinase"/>
    <property type="match status" value="1"/>
</dbReference>
<keyword evidence="4" id="KW-0808">Transferase</keyword>
<dbReference type="Gene3D" id="3.30.565.10">
    <property type="entry name" value="Histidine kinase-like ATPase, C-terminal domain"/>
    <property type="match status" value="1"/>
</dbReference>
<keyword evidence="8" id="KW-0902">Two-component regulatory system</keyword>
<keyword evidence="6" id="KW-0418">Kinase</keyword>
<keyword evidence="7" id="KW-0067">ATP-binding</keyword>
<dbReference type="PANTHER" id="PTHR43065:SF10">
    <property type="entry name" value="PEROXIDE STRESS-ACTIVATED HISTIDINE KINASE MAK3"/>
    <property type="match status" value="1"/>
</dbReference>
<evidence type="ECO:0000313" key="10">
    <source>
        <dbReference type="EMBL" id="HGK27941.1"/>
    </source>
</evidence>
<evidence type="ECO:0000256" key="8">
    <source>
        <dbReference type="ARBA" id="ARBA00023012"/>
    </source>
</evidence>
<proteinExistence type="predicted"/>
<evidence type="ECO:0000256" key="1">
    <source>
        <dbReference type="ARBA" id="ARBA00000085"/>
    </source>
</evidence>
<dbReference type="AlphaFoldDB" id="A0A7C4GF00"/>
<dbReference type="GO" id="GO:0004673">
    <property type="term" value="F:protein histidine kinase activity"/>
    <property type="evidence" value="ECO:0007669"/>
    <property type="project" value="UniProtKB-EC"/>
</dbReference>
<evidence type="ECO:0000256" key="3">
    <source>
        <dbReference type="ARBA" id="ARBA00022553"/>
    </source>
</evidence>
<dbReference type="PROSITE" id="PS50109">
    <property type="entry name" value="HIS_KIN"/>
    <property type="match status" value="1"/>
</dbReference>
<dbReference type="PRINTS" id="PR00344">
    <property type="entry name" value="BCTRLSENSOR"/>
</dbReference>
<dbReference type="EMBL" id="DSUT01000060">
    <property type="protein sequence ID" value="HGK27941.1"/>
    <property type="molecule type" value="Genomic_DNA"/>
</dbReference>
<dbReference type="PANTHER" id="PTHR43065">
    <property type="entry name" value="SENSOR HISTIDINE KINASE"/>
    <property type="match status" value="1"/>
</dbReference>
<keyword evidence="5" id="KW-0547">Nucleotide-binding</keyword>
<dbReference type="Pfam" id="PF02518">
    <property type="entry name" value="HATPase_c"/>
    <property type="match status" value="1"/>
</dbReference>
<protein>
    <recommendedName>
        <fullName evidence="2">histidine kinase</fullName>
        <ecNumber evidence="2">2.7.13.3</ecNumber>
    </recommendedName>
</protein>
<feature type="domain" description="Histidine kinase" evidence="9">
    <location>
        <begin position="31"/>
        <end position="236"/>
    </location>
</feature>
<comment type="caution">
    <text evidence="10">The sequence shown here is derived from an EMBL/GenBank/DDBJ whole genome shotgun (WGS) entry which is preliminary data.</text>
</comment>
<dbReference type="InterPro" id="IPR005467">
    <property type="entry name" value="His_kinase_dom"/>
</dbReference>
<evidence type="ECO:0000256" key="7">
    <source>
        <dbReference type="ARBA" id="ARBA00022840"/>
    </source>
</evidence>
<evidence type="ECO:0000256" key="6">
    <source>
        <dbReference type="ARBA" id="ARBA00022777"/>
    </source>
</evidence>
<evidence type="ECO:0000256" key="4">
    <source>
        <dbReference type="ARBA" id="ARBA00022679"/>
    </source>
</evidence>
<evidence type="ECO:0000256" key="2">
    <source>
        <dbReference type="ARBA" id="ARBA00012438"/>
    </source>
</evidence>
<dbReference type="GO" id="GO:0000160">
    <property type="term" value="P:phosphorelay signal transduction system"/>
    <property type="evidence" value="ECO:0007669"/>
    <property type="project" value="UniProtKB-KW"/>
</dbReference>
<dbReference type="InterPro" id="IPR036890">
    <property type="entry name" value="HATPase_C_sf"/>
</dbReference>
<comment type="catalytic activity">
    <reaction evidence="1">
        <text>ATP + protein L-histidine = ADP + protein N-phospho-L-histidine.</text>
        <dbReference type="EC" id="2.7.13.3"/>
    </reaction>
</comment>
<sequence length="244" mass="26387">MTTNASSVSDGLPDERLLAERLWTIGRMASCISGELRQCTSVVRNSAYFLNLHLGENIDDKTRRHLSILIRELRGVDLLISNLSALADQRPPDRQPADVELLVHAALSRLPIPTGIAVDIAVASGTQVFCDPEQLTCVLANLFTNSIQAMPAGGQLRVLGRVRHPEVTITVEDSGTGMDDETLRRAFEPLFSRTPQRLGIGLTVVRSLVGLNGGRVELTSTPGAGTTVALRFPSQVELLTEANQ</sequence>
<accession>A0A7C4GF00</accession>
<reference evidence="10" key="1">
    <citation type="journal article" date="2020" name="mSystems">
        <title>Genome- and Community-Level Interaction Insights into Carbon Utilization and Element Cycling Functions of Hydrothermarchaeota in Hydrothermal Sediment.</title>
        <authorList>
            <person name="Zhou Z."/>
            <person name="Liu Y."/>
            <person name="Xu W."/>
            <person name="Pan J."/>
            <person name="Luo Z.H."/>
            <person name="Li M."/>
        </authorList>
    </citation>
    <scope>NUCLEOTIDE SEQUENCE [LARGE SCALE GENOMIC DNA]</scope>
    <source>
        <strain evidence="10">SpSt-488</strain>
    </source>
</reference>
<dbReference type="SMART" id="SM00387">
    <property type="entry name" value="HATPase_c"/>
    <property type="match status" value="1"/>
</dbReference>
<organism evidence="10">
    <name type="scientific">candidate division WOR-3 bacterium</name>
    <dbReference type="NCBI Taxonomy" id="2052148"/>
    <lineage>
        <taxon>Bacteria</taxon>
        <taxon>Bacteria division WOR-3</taxon>
    </lineage>
</organism>
<dbReference type="InterPro" id="IPR004358">
    <property type="entry name" value="Sig_transdc_His_kin-like_C"/>
</dbReference>
<gene>
    <name evidence="10" type="ORF">ENS41_03210</name>
</gene>
<keyword evidence="3" id="KW-0597">Phosphoprotein</keyword>
<evidence type="ECO:0000256" key="5">
    <source>
        <dbReference type="ARBA" id="ARBA00022741"/>
    </source>
</evidence>